<keyword evidence="5" id="KW-0678">Repressor</keyword>
<dbReference type="GO" id="GO:0003700">
    <property type="term" value="F:DNA-binding transcription factor activity"/>
    <property type="evidence" value="ECO:0007669"/>
    <property type="project" value="InterPro"/>
</dbReference>
<evidence type="ECO:0000256" key="6">
    <source>
        <dbReference type="ARBA" id="ARBA00023015"/>
    </source>
</evidence>
<dbReference type="GO" id="GO:0046914">
    <property type="term" value="F:transition metal ion binding"/>
    <property type="evidence" value="ECO:0007669"/>
    <property type="project" value="InterPro"/>
</dbReference>
<evidence type="ECO:0000256" key="8">
    <source>
        <dbReference type="ARBA" id="ARBA00023159"/>
    </source>
</evidence>
<keyword evidence="8" id="KW-0010">Activator</keyword>
<evidence type="ECO:0000256" key="7">
    <source>
        <dbReference type="ARBA" id="ARBA00023125"/>
    </source>
</evidence>
<feature type="domain" description="HTH dtxR-type" evidence="12">
    <location>
        <begin position="1"/>
        <end position="62"/>
    </location>
</feature>
<dbReference type="Proteomes" id="UP000243626">
    <property type="component" value="Chromosome"/>
</dbReference>
<sequence>MSPTREDYLKIIYELGGEFSRVSNKSISQKLNISPPTVTEMMNSLVKIGWIDLKPYHGSMLTAEGAEEAKRLVHKHRLWEVFLVEKLGFSIDEVHDEAELLEHSTSDKLAERIYEYLGRPKYCPHGGAILPEDMEIADRHAKILPDIKISDSVVIQRFVNEDRLVHYFKNQNLNINDVVTVKNFDDMLDSYELYNETNGEIVYISSTIAQFIFVRPL</sequence>
<dbReference type="KEGG" id="nmy:CJ229_007255"/>
<comment type="subunit">
    <text evidence="3">Homodimer.</text>
</comment>
<evidence type="ECO:0000256" key="2">
    <source>
        <dbReference type="ARBA" id="ARBA00007871"/>
    </source>
</evidence>
<evidence type="ECO:0000313" key="13">
    <source>
        <dbReference type="EMBL" id="WOS95886.1"/>
    </source>
</evidence>
<organism evidence="13 14">
    <name type="scientific">Nosocomiicoccus massiliensis</name>
    <dbReference type="NCBI Taxonomy" id="1232430"/>
    <lineage>
        <taxon>Bacteria</taxon>
        <taxon>Bacillati</taxon>
        <taxon>Bacillota</taxon>
        <taxon>Bacilli</taxon>
        <taxon>Bacillales</taxon>
        <taxon>Staphylococcaceae</taxon>
        <taxon>Nosocomiicoccus</taxon>
    </lineage>
</organism>
<dbReference type="SUPFAM" id="SSF46785">
    <property type="entry name" value="Winged helix' DNA-binding domain"/>
    <property type="match status" value="1"/>
</dbReference>
<accession>A0AAF1BV51</accession>
<evidence type="ECO:0000256" key="4">
    <source>
        <dbReference type="ARBA" id="ARBA00022490"/>
    </source>
</evidence>
<dbReference type="EMBL" id="CP136964">
    <property type="protein sequence ID" value="WOS95886.1"/>
    <property type="molecule type" value="Genomic_DNA"/>
</dbReference>
<dbReference type="InterPro" id="IPR036388">
    <property type="entry name" value="WH-like_DNA-bd_sf"/>
</dbReference>
<keyword evidence="6" id="KW-0805">Transcription regulation</keyword>
<comment type="similarity">
    <text evidence="2">Belongs to the DtxR/MntR family.</text>
</comment>
<evidence type="ECO:0000256" key="5">
    <source>
        <dbReference type="ARBA" id="ARBA00022491"/>
    </source>
</evidence>
<dbReference type="Pfam" id="PF02742">
    <property type="entry name" value="Fe_dep_repr_C"/>
    <property type="match status" value="1"/>
</dbReference>
<dbReference type="GO" id="GO:0003677">
    <property type="term" value="F:DNA binding"/>
    <property type="evidence" value="ECO:0007669"/>
    <property type="project" value="UniProtKB-KW"/>
</dbReference>
<proteinExistence type="inferred from homology"/>
<dbReference type="InterPro" id="IPR036390">
    <property type="entry name" value="WH_DNA-bd_sf"/>
</dbReference>
<evidence type="ECO:0000256" key="11">
    <source>
        <dbReference type="ARBA" id="ARBA00032593"/>
    </source>
</evidence>
<protein>
    <recommendedName>
        <fullName evidence="11">Manganese transport regulator</fullName>
    </recommendedName>
</protein>
<reference evidence="13 14" key="2">
    <citation type="submission" date="2023-10" db="EMBL/GenBank/DDBJ databases">
        <authorList>
            <person name="Choi B."/>
        </authorList>
    </citation>
    <scope>NUCLEOTIDE SEQUENCE [LARGE SCALE GENOMIC DNA]</scope>
    <source>
        <strain evidence="13 14">UMB0959</strain>
    </source>
</reference>
<dbReference type="Gene3D" id="2.30.30.90">
    <property type="match status" value="1"/>
</dbReference>
<keyword evidence="4" id="KW-0963">Cytoplasm</keyword>
<dbReference type="PANTHER" id="PTHR33238">
    <property type="entry name" value="IRON (METAL) DEPENDENT REPRESSOR, DTXR FAMILY"/>
    <property type="match status" value="1"/>
</dbReference>
<dbReference type="Pfam" id="PF01325">
    <property type="entry name" value="Fe_dep_repress"/>
    <property type="match status" value="1"/>
</dbReference>
<dbReference type="GO" id="GO:0046983">
    <property type="term" value="F:protein dimerization activity"/>
    <property type="evidence" value="ECO:0007669"/>
    <property type="project" value="InterPro"/>
</dbReference>
<evidence type="ECO:0000256" key="3">
    <source>
        <dbReference type="ARBA" id="ARBA00011738"/>
    </source>
</evidence>
<dbReference type="Gene3D" id="1.10.10.10">
    <property type="entry name" value="Winged helix-like DNA-binding domain superfamily/Winged helix DNA-binding domain"/>
    <property type="match status" value="1"/>
</dbReference>
<dbReference type="PROSITE" id="PS50944">
    <property type="entry name" value="HTH_DTXR"/>
    <property type="match status" value="1"/>
</dbReference>
<dbReference type="SMART" id="SM00529">
    <property type="entry name" value="HTH_DTXR"/>
    <property type="match status" value="1"/>
</dbReference>
<dbReference type="PANTHER" id="PTHR33238:SF11">
    <property type="entry name" value="TRANSCRIPTIONAL REGULATOR MNTR"/>
    <property type="match status" value="1"/>
</dbReference>
<evidence type="ECO:0000256" key="10">
    <source>
        <dbReference type="ARBA" id="ARBA00023211"/>
    </source>
</evidence>
<dbReference type="InterPro" id="IPR036421">
    <property type="entry name" value="Fe_dep_repressor_sf"/>
</dbReference>
<evidence type="ECO:0000313" key="14">
    <source>
        <dbReference type="Proteomes" id="UP000243626"/>
    </source>
</evidence>
<name>A0AAF1BV51_9STAP</name>
<evidence type="ECO:0000256" key="9">
    <source>
        <dbReference type="ARBA" id="ARBA00023163"/>
    </source>
</evidence>
<evidence type="ECO:0000259" key="12">
    <source>
        <dbReference type="PROSITE" id="PS50944"/>
    </source>
</evidence>
<dbReference type="InterPro" id="IPR050536">
    <property type="entry name" value="DtxR_MntR_Metal-Reg"/>
</dbReference>
<gene>
    <name evidence="13" type="ORF">CJ229_007255</name>
</gene>
<dbReference type="InterPro" id="IPR001367">
    <property type="entry name" value="Fe_dep_repressor"/>
</dbReference>
<dbReference type="AlphaFoldDB" id="A0AAF1BV51"/>
<keyword evidence="9" id="KW-0804">Transcription</keyword>
<keyword evidence="7" id="KW-0238">DNA-binding</keyword>
<dbReference type="InterPro" id="IPR022687">
    <property type="entry name" value="HTH_DTXR"/>
</dbReference>
<evidence type="ECO:0000256" key="1">
    <source>
        <dbReference type="ARBA" id="ARBA00004496"/>
    </source>
</evidence>
<dbReference type="RefSeq" id="WP_068129539.1">
    <property type="nucleotide sequence ID" value="NZ_CP136964.1"/>
</dbReference>
<keyword evidence="10" id="KW-0464">Manganese</keyword>
<dbReference type="InterPro" id="IPR038157">
    <property type="entry name" value="FeoA_core_dom"/>
</dbReference>
<reference evidence="14" key="1">
    <citation type="submission" date="2017-09" db="EMBL/GenBank/DDBJ databases">
        <title>Bacterial strain isolated from the female urinary microbiota.</title>
        <authorList>
            <person name="Thomas-White K."/>
            <person name="Kumar N."/>
            <person name="Forster S."/>
            <person name="Putonti C."/>
            <person name="Lawley T."/>
            <person name="Wolfe A.J."/>
        </authorList>
    </citation>
    <scope>NUCLEOTIDE SEQUENCE [LARGE SCALE GENOMIC DNA]</scope>
    <source>
        <strain evidence="14">UMB0959</strain>
    </source>
</reference>
<dbReference type="InterPro" id="IPR022689">
    <property type="entry name" value="Iron_dep_repressor"/>
</dbReference>
<dbReference type="SUPFAM" id="SSF47979">
    <property type="entry name" value="Iron-dependent repressor protein, dimerization domain"/>
    <property type="match status" value="1"/>
</dbReference>
<dbReference type="GO" id="GO:0005737">
    <property type="term" value="C:cytoplasm"/>
    <property type="evidence" value="ECO:0007669"/>
    <property type="project" value="UniProtKB-SubCell"/>
</dbReference>
<comment type="subcellular location">
    <subcellularLocation>
        <location evidence="1">Cytoplasm</location>
    </subcellularLocation>
</comment>
<keyword evidence="14" id="KW-1185">Reference proteome</keyword>